<organism evidence="2 3">
    <name type="scientific">Sipha flava</name>
    <name type="common">yellow sugarcane aphid</name>
    <dbReference type="NCBI Taxonomy" id="143950"/>
    <lineage>
        <taxon>Eukaryota</taxon>
        <taxon>Metazoa</taxon>
        <taxon>Ecdysozoa</taxon>
        <taxon>Arthropoda</taxon>
        <taxon>Hexapoda</taxon>
        <taxon>Insecta</taxon>
        <taxon>Pterygota</taxon>
        <taxon>Neoptera</taxon>
        <taxon>Paraneoptera</taxon>
        <taxon>Hemiptera</taxon>
        <taxon>Sternorrhyncha</taxon>
        <taxon>Aphidomorpha</taxon>
        <taxon>Aphidoidea</taxon>
        <taxon>Aphididae</taxon>
        <taxon>Sipha</taxon>
    </lineage>
</organism>
<feature type="domain" description="SprT-like" evidence="1">
    <location>
        <begin position="355"/>
        <end position="517"/>
    </location>
</feature>
<accession>A0A8B8FN77</accession>
<evidence type="ECO:0000313" key="3">
    <source>
        <dbReference type="RefSeq" id="XP_025411936.1"/>
    </source>
</evidence>
<dbReference type="SUPFAM" id="SSF47095">
    <property type="entry name" value="HMG-box"/>
    <property type="match status" value="1"/>
</dbReference>
<dbReference type="PANTHER" id="PTHR23099:SF0">
    <property type="entry name" value="GERM CELL NUCLEAR ACIDIC PROTEIN"/>
    <property type="match status" value="1"/>
</dbReference>
<dbReference type="AlphaFoldDB" id="A0A8B8FN77"/>
<dbReference type="CDD" id="cd00084">
    <property type="entry name" value="HMG-box_SF"/>
    <property type="match status" value="1"/>
</dbReference>
<dbReference type="Pfam" id="PF10263">
    <property type="entry name" value="SprT-like"/>
    <property type="match status" value="1"/>
</dbReference>
<sequence>MIKSKKFKMHKLKLGKKMNESIENMSDKENDIFTDSSLELFDTLKPKLKTKINSKNNSKHVMLDTIDLTNESYLGFEDIKIKKNKKKDSLIVFNSNSSRNEMSSNESFKSATNLLFSPNNNYQDLTNVDTSPVKLINSINSEISLSDSIQNFSKLECNDTNYAFNHVEDINSEFQNNYTTPKVKNNQTSDLSESAKLLDRIYGYEWRHIDGVIKVTDKKHLNKHFDELNDENVSNKNYNEIKIVSPEIPSKTSNNLHKKDIENEVNNTSIILENISLSNDSDYLTNKKINIDSTAVTSYKINFNKSNTFTEDDDKQCSYIEAKLSFLSSLSCFTGSMKCDPAAEKYKIKFKKNKDDLVSVLFKLFNKEIFDNKLPADMNFKWNARLRSTAGACFNKRLVKINENLDCERISRIELSSKIIDTAERLRDTLIHELCHAACWIFNGISEGHGPSWKRWANKAMKKFPELPIIKRCHSYEIQTKFTYKCIKCGYSIGRHSKSLNIERKRCGYCYGEFELIVNKANNHKTINNLPDMYTDPLKQLYNLNDIQSTPKPVKKPSRFALYVKENYGRVKRENPLSKHGEVMKLLGSQYATAKILTTDEIFDKLLDN</sequence>
<dbReference type="SMART" id="SM00731">
    <property type="entry name" value="SprT"/>
    <property type="match status" value="1"/>
</dbReference>
<keyword evidence="2" id="KW-1185">Reference proteome</keyword>
<dbReference type="RefSeq" id="XP_025411936.1">
    <property type="nucleotide sequence ID" value="XM_025556151.1"/>
</dbReference>
<dbReference type="PANTHER" id="PTHR23099">
    <property type="entry name" value="TRANSCRIPTIONAL REGULATOR"/>
    <property type="match status" value="1"/>
</dbReference>
<dbReference type="GeneID" id="112684567"/>
<gene>
    <name evidence="3" type="primary">LOC112684567</name>
</gene>
<dbReference type="GO" id="GO:0005634">
    <property type="term" value="C:nucleus"/>
    <property type="evidence" value="ECO:0007669"/>
    <property type="project" value="UniProtKB-ARBA"/>
</dbReference>
<evidence type="ECO:0000313" key="2">
    <source>
        <dbReference type="Proteomes" id="UP000694846"/>
    </source>
</evidence>
<evidence type="ECO:0000259" key="1">
    <source>
        <dbReference type="SMART" id="SM00731"/>
    </source>
</evidence>
<dbReference type="InterPro" id="IPR036910">
    <property type="entry name" value="HMG_box_dom_sf"/>
</dbReference>
<dbReference type="Proteomes" id="UP000694846">
    <property type="component" value="Unplaced"/>
</dbReference>
<proteinExistence type="predicted"/>
<dbReference type="OrthoDB" id="20772at2759"/>
<name>A0A8B8FN77_9HEMI</name>
<reference evidence="3" key="1">
    <citation type="submission" date="2025-08" db="UniProtKB">
        <authorList>
            <consortium name="RefSeq"/>
        </authorList>
    </citation>
    <scope>IDENTIFICATION</scope>
    <source>
        <tissue evidence="3">Whole body</tissue>
    </source>
</reference>
<dbReference type="InterPro" id="IPR006640">
    <property type="entry name" value="SprT-like_domain"/>
</dbReference>
<dbReference type="GO" id="GO:0006974">
    <property type="term" value="P:DNA damage response"/>
    <property type="evidence" value="ECO:0007669"/>
    <property type="project" value="UniProtKB-ARBA"/>
</dbReference>
<protein>
    <submittedName>
        <fullName evidence="3">HMG box-containing protein C19G7.04-like</fullName>
    </submittedName>
</protein>